<comment type="similarity">
    <text evidence="5">Belongs to the RNA methyltransferase RlmH family.</text>
</comment>
<evidence type="ECO:0000256" key="5">
    <source>
        <dbReference type="ARBA" id="ARBA00038303"/>
    </source>
</evidence>
<dbReference type="Proteomes" id="UP000287969">
    <property type="component" value="Chromosome"/>
</dbReference>
<dbReference type="GO" id="GO:0006364">
    <property type="term" value="P:rRNA processing"/>
    <property type="evidence" value="ECO:0007669"/>
    <property type="project" value="UniProtKB-KW"/>
</dbReference>
<dbReference type="PANTHER" id="PTHR33603:SF1">
    <property type="entry name" value="RIBOSOMAL RNA LARGE SUBUNIT METHYLTRANSFERASE H"/>
    <property type="match status" value="1"/>
</dbReference>
<name>A0A410QHR6_9FIRM</name>
<dbReference type="PANTHER" id="PTHR33603">
    <property type="entry name" value="METHYLTRANSFERASE"/>
    <property type="match status" value="1"/>
</dbReference>
<dbReference type="InterPro" id="IPR029026">
    <property type="entry name" value="tRNA_m1G_MTases_N"/>
</dbReference>
<evidence type="ECO:0000256" key="3">
    <source>
        <dbReference type="ARBA" id="ARBA00022679"/>
    </source>
</evidence>
<keyword evidence="4" id="KW-0949">S-adenosyl-L-methionine</keyword>
<dbReference type="AlphaFoldDB" id="A0A410QHR6"/>
<keyword evidence="1" id="KW-0698">rRNA processing</keyword>
<dbReference type="KEGG" id="spoa:EQM13_17385"/>
<evidence type="ECO:0000313" key="7">
    <source>
        <dbReference type="Proteomes" id="UP000287969"/>
    </source>
</evidence>
<dbReference type="InterPro" id="IPR003742">
    <property type="entry name" value="RlmH-like"/>
</dbReference>
<evidence type="ECO:0000313" key="6">
    <source>
        <dbReference type="EMBL" id="QAT63509.1"/>
    </source>
</evidence>
<gene>
    <name evidence="6" type="ORF">EQM13_17385</name>
</gene>
<dbReference type="GO" id="GO:0032259">
    <property type="term" value="P:methylation"/>
    <property type="evidence" value="ECO:0007669"/>
    <property type="project" value="UniProtKB-KW"/>
</dbReference>
<accession>A0A410QHR6</accession>
<reference evidence="7" key="1">
    <citation type="submission" date="2019-01" db="EMBL/GenBank/DDBJ databases">
        <title>Draft genomes of a novel of Sporanaerobacter strains.</title>
        <authorList>
            <person name="Ma S."/>
        </authorList>
    </citation>
    <scope>NUCLEOTIDE SEQUENCE [LARGE SCALE GENOMIC DNA]</scope>
    <source>
        <strain evidence="7">NJN-17</strain>
    </source>
</reference>
<evidence type="ECO:0008006" key="8">
    <source>
        <dbReference type="Google" id="ProtNLM"/>
    </source>
</evidence>
<dbReference type="InterPro" id="IPR029028">
    <property type="entry name" value="Alpha/beta_knot_MTases"/>
</dbReference>
<keyword evidence="2" id="KW-0489">Methyltransferase</keyword>
<keyword evidence="7" id="KW-1185">Reference proteome</keyword>
<dbReference type="Gene3D" id="3.40.1280.10">
    <property type="match status" value="1"/>
</dbReference>
<evidence type="ECO:0000256" key="4">
    <source>
        <dbReference type="ARBA" id="ARBA00022691"/>
    </source>
</evidence>
<protein>
    <recommendedName>
        <fullName evidence="8">Ribosomal RNA large subunit methyltransferase H</fullName>
    </recommendedName>
</protein>
<dbReference type="RefSeq" id="WP_128753520.1">
    <property type="nucleotide sequence ID" value="NZ_CP035282.1"/>
</dbReference>
<keyword evidence="3" id="KW-0808">Transferase</keyword>
<dbReference type="SUPFAM" id="SSF75217">
    <property type="entry name" value="alpha/beta knot"/>
    <property type="match status" value="1"/>
</dbReference>
<proteinExistence type="inferred from homology"/>
<evidence type="ECO:0000256" key="2">
    <source>
        <dbReference type="ARBA" id="ARBA00022603"/>
    </source>
</evidence>
<sequence length="79" mass="9048">MKIDKHGEQLSSEQLAEKVAQIGVSGNSHITIFLGEDDIEADYVLSISRMDIDINILLIIIYEQIYRAYRIINNAPYHK</sequence>
<dbReference type="Pfam" id="PF02590">
    <property type="entry name" value="SPOUT_MTase"/>
    <property type="match status" value="1"/>
</dbReference>
<dbReference type="OrthoDB" id="9806643at2"/>
<dbReference type="GO" id="GO:0008168">
    <property type="term" value="F:methyltransferase activity"/>
    <property type="evidence" value="ECO:0007669"/>
    <property type="project" value="UniProtKB-KW"/>
</dbReference>
<evidence type="ECO:0000256" key="1">
    <source>
        <dbReference type="ARBA" id="ARBA00022552"/>
    </source>
</evidence>
<dbReference type="EMBL" id="CP035282">
    <property type="protein sequence ID" value="QAT63509.1"/>
    <property type="molecule type" value="Genomic_DNA"/>
</dbReference>
<organism evidence="6 7">
    <name type="scientific">Acidilutibacter cellobiosedens</name>
    <dbReference type="NCBI Taxonomy" id="2507161"/>
    <lineage>
        <taxon>Bacteria</taxon>
        <taxon>Bacillati</taxon>
        <taxon>Bacillota</taxon>
        <taxon>Tissierellia</taxon>
        <taxon>Tissierellales</taxon>
        <taxon>Acidilutibacteraceae</taxon>
        <taxon>Acidilutibacter</taxon>
    </lineage>
</organism>